<dbReference type="Proteomes" id="UP000199766">
    <property type="component" value="Unassembled WGS sequence"/>
</dbReference>
<dbReference type="OrthoDB" id="9181673at2"/>
<dbReference type="InterPro" id="IPR002545">
    <property type="entry name" value="CheW-lke_dom"/>
</dbReference>
<dbReference type="Pfam" id="PF01584">
    <property type="entry name" value="CheW"/>
    <property type="match status" value="1"/>
</dbReference>
<sequence length="258" mass="28915">MSDGLDVLLISIGSRTFGVPLEHIRHVAAIPPDFVAQGTHTESHLVFAGMPVPYVSLWDHFLLESCYTEYVQIKAMLPQRCQDHLDWIGALEDSIRTGSTFSKARNHRECAFGKWFYNYKTENLQLSVFLSQFEHPHTMVHQLADRLLGMAESGKKDDALTKLQESKDTTLKRLLELFDFTATLVHNLQRRVALISTQGGQELALGVDSVIDIIKVPLHSIKQNTSSAKMGALGSISALLVLENQTIAPLLDINIFYR</sequence>
<evidence type="ECO:0000259" key="2">
    <source>
        <dbReference type="Pfam" id="PF13682"/>
    </source>
</evidence>
<organism evidence="3 4">
    <name type="scientific">Giesbergeria anulus</name>
    <dbReference type="NCBI Taxonomy" id="180197"/>
    <lineage>
        <taxon>Bacteria</taxon>
        <taxon>Pseudomonadati</taxon>
        <taxon>Pseudomonadota</taxon>
        <taxon>Betaproteobacteria</taxon>
        <taxon>Burkholderiales</taxon>
        <taxon>Comamonadaceae</taxon>
        <taxon>Giesbergeria</taxon>
    </lineage>
</organism>
<name>A0A1H9E107_9BURK</name>
<evidence type="ECO:0000313" key="3">
    <source>
        <dbReference type="EMBL" id="SEQ19257.1"/>
    </source>
</evidence>
<reference evidence="3 4" key="1">
    <citation type="submission" date="2016-10" db="EMBL/GenBank/DDBJ databases">
        <authorList>
            <person name="de Groot N.N."/>
        </authorList>
    </citation>
    <scope>NUCLEOTIDE SEQUENCE [LARGE SCALE GENOMIC DNA]</scope>
    <source>
        <strain evidence="3 4">ATCC 35958</strain>
    </source>
</reference>
<feature type="domain" description="Chemoreceptor zinc-binding" evidence="2">
    <location>
        <begin position="84"/>
        <end position="147"/>
    </location>
</feature>
<gene>
    <name evidence="3" type="ORF">SAMN02982919_00170</name>
</gene>
<dbReference type="GO" id="GO:0007165">
    <property type="term" value="P:signal transduction"/>
    <property type="evidence" value="ECO:0007669"/>
    <property type="project" value="InterPro"/>
</dbReference>
<protein>
    <submittedName>
        <fullName evidence="3">CheW-like domain-containing protein</fullName>
    </submittedName>
</protein>
<dbReference type="GO" id="GO:0006935">
    <property type="term" value="P:chemotaxis"/>
    <property type="evidence" value="ECO:0007669"/>
    <property type="project" value="InterPro"/>
</dbReference>
<dbReference type="Gene3D" id="1.20.120.30">
    <property type="entry name" value="Aspartate receptor, ligand-binding domain"/>
    <property type="match status" value="1"/>
</dbReference>
<dbReference type="AlphaFoldDB" id="A0A1H9E107"/>
<dbReference type="InterPro" id="IPR025991">
    <property type="entry name" value="Chemoreceptor_zinc-bind_dom"/>
</dbReference>
<feature type="domain" description="CheW-like" evidence="1">
    <location>
        <begin position="173"/>
        <end position="254"/>
    </location>
</feature>
<accession>A0A1H9E107</accession>
<dbReference type="EMBL" id="FOGD01000001">
    <property type="protein sequence ID" value="SEQ19257.1"/>
    <property type="molecule type" value="Genomic_DNA"/>
</dbReference>
<keyword evidence="4" id="KW-1185">Reference proteome</keyword>
<dbReference type="Pfam" id="PF13682">
    <property type="entry name" value="CZB"/>
    <property type="match status" value="1"/>
</dbReference>
<dbReference type="STRING" id="180197.SAMN02982919_00170"/>
<evidence type="ECO:0000313" key="4">
    <source>
        <dbReference type="Proteomes" id="UP000199766"/>
    </source>
</evidence>
<dbReference type="InterPro" id="IPR036061">
    <property type="entry name" value="CheW-like_dom_sf"/>
</dbReference>
<proteinExistence type="predicted"/>
<dbReference type="RefSeq" id="WP_091451299.1">
    <property type="nucleotide sequence ID" value="NZ_FOGD01000001.1"/>
</dbReference>
<dbReference type="SUPFAM" id="SSF50341">
    <property type="entry name" value="CheW-like"/>
    <property type="match status" value="1"/>
</dbReference>
<evidence type="ECO:0000259" key="1">
    <source>
        <dbReference type="Pfam" id="PF01584"/>
    </source>
</evidence>